<evidence type="ECO:0000256" key="4">
    <source>
        <dbReference type="ARBA" id="ARBA00012201"/>
    </source>
</evidence>
<dbReference type="SMART" id="SM00044">
    <property type="entry name" value="CYCc"/>
    <property type="match status" value="2"/>
</dbReference>
<dbReference type="InterPro" id="IPR009398">
    <property type="entry name" value="Adcy_conserved_dom"/>
</dbReference>
<dbReference type="SUPFAM" id="SSF82199">
    <property type="entry name" value="SET domain"/>
    <property type="match status" value="1"/>
</dbReference>
<proteinExistence type="inferred from homology"/>
<feature type="transmembrane region" description="Helical" evidence="16">
    <location>
        <begin position="993"/>
        <end position="1013"/>
    </location>
</feature>
<dbReference type="GO" id="GO:0005886">
    <property type="term" value="C:plasma membrane"/>
    <property type="evidence" value="ECO:0007669"/>
    <property type="project" value="InterPro"/>
</dbReference>
<evidence type="ECO:0000256" key="2">
    <source>
        <dbReference type="ARBA" id="ARBA00001946"/>
    </source>
</evidence>
<evidence type="ECO:0000256" key="12">
    <source>
        <dbReference type="ARBA" id="ARBA00023136"/>
    </source>
</evidence>
<keyword evidence="11" id="KW-0115">cAMP biosynthesis</keyword>
<feature type="transmembrane region" description="Helical" evidence="16">
    <location>
        <begin position="486"/>
        <end position="502"/>
    </location>
</feature>
<organism evidence="18">
    <name type="scientific">Culicoides sonorensis</name>
    <name type="common">Biting midge</name>
    <dbReference type="NCBI Taxonomy" id="179676"/>
    <lineage>
        <taxon>Eukaryota</taxon>
        <taxon>Metazoa</taxon>
        <taxon>Ecdysozoa</taxon>
        <taxon>Arthropoda</taxon>
        <taxon>Hexapoda</taxon>
        <taxon>Insecta</taxon>
        <taxon>Pterygota</taxon>
        <taxon>Neoptera</taxon>
        <taxon>Endopterygota</taxon>
        <taxon>Diptera</taxon>
        <taxon>Nematocera</taxon>
        <taxon>Chironomoidea</taxon>
        <taxon>Ceratopogonidae</taxon>
        <taxon>Ceratopogoninae</taxon>
        <taxon>Culicoides</taxon>
        <taxon>Monoculicoides</taxon>
    </lineage>
</organism>
<evidence type="ECO:0000256" key="3">
    <source>
        <dbReference type="ARBA" id="ARBA00004141"/>
    </source>
</evidence>
<evidence type="ECO:0000256" key="9">
    <source>
        <dbReference type="ARBA" id="ARBA00022842"/>
    </source>
</evidence>
<keyword evidence="12 16" id="KW-0472">Membrane</keyword>
<dbReference type="InterPro" id="IPR029787">
    <property type="entry name" value="Nucleotide_cyclase"/>
</dbReference>
<keyword evidence="5 16" id="KW-0812">Transmembrane</keyword>
<dbReference type="CDD" id="cd10536">
    <property type="entry name" value="SET_SMYD4"/>
    <property type="match status" value="1"/>
</dbReference>
<dbReference type="VEuPathDB" id="VectorBase:CSON015514"/>
<evidence type="ECO:0000313" key="18">
    <source>
        <dbReference type="EMBL" id="SSX28319.1"/>
    </source>
</evidence>
<comment type="similarity">
    <text evidence="14">Belongs to the adenylyl cyclase class-4/guanylyl cyclase family.</text>
</comment>
<comment type="catalytic activity">
    <reaction evidence="1">
        <text>ATP = 3',5'-cyclic AMP + diphosphate</text>
        <dbReference type="Rhea" id="RHEA:15389"/>
        <dbReference type="ChEBI" id="CHEBI:30616"/>
        <dbReference type="ChEBI" id="CHEBI:33019"/>
        <dbReference type="ChEBI" id="CHEBI:58165"/>
        <dbReference type="EC" id="4.6.1.1"/>
    </reaction>
</comment>
<dbReference type="Pfam" id="PF16214">
    <property type="entry name" value="AC_N"/>
    <property type="match status" value="1"/>
</dbReference>
<evidence type="ECO:0000256" key="15">
    <source>
        <dbReference type="SAM" id="MobiDB-lite"/>
    </source>
</evidence>
<feature type="domain" description="Guanylate cyclase" evidence="17">
    <location>
        <begin position="605"/>
        <end position="732"/>
    </location>
</feature>
<accession>A0A336MH96</accession>
<feature type="transmembrane region" description="Helical" evidence="16">
    <location>
        <begin position="514"/>
        <end position="534"/>
    </location>
</feature>
<keyword evidence="7" id="KW-0547">Nucleotide-binding</keyword>
<evidence type="ECO:0000256" key="8">
    <source>
        <dbReference type="ARBA" id="ARBA00022840"/>
    </source>
</evidence>
<feature type="transmembrane region" description="Helical" evidence="16">
    <location>
        <begin position="900"/>
        <end position="922"/>
    </location>
</feature>
<feature type="compositionally biased region" description="Low complexity" evidence="15">
    <location>
        <begin position="289"/>
        <end position="303"/>
    </location>
</feature>
<keyword evidence="10 16" id="KW-1133">Transmembrane helix</keyword>
<dbReference type="PANTHER" id="PTHR45627">
    <property type="entry name" value="ADENYLATE CYCLASE TYPE 1"/>
    <property type="match status" value="1"/>
</dbReference>
<evidence type="ECO:0000259" key="17">
    <source>
        <dbReference type="PROSITE" id="PS50125"/>
    </source>
</evidence>
<gene>
    <name evidence="18" type="primary">CSON015514</name>
</gene>
<dbReference type="GO" id="GO:0005524">
    <property type="term" value="F:ATP binding"/>
    <property type="evidence" value="ECO:0007669"/>
    <property type="project" value="UniProtKB-KW"/>
</dbReference>
<protein>
    <recommendedName>
        <fullName evidence="4">adenylate cyclase</fullName>
        <ecNumber evidence="4">4.6.1.1</ecNumber>
    </recommendedName>
</protein>
<sequence>MPTDITLMASPVPLLRSFSSDQSKLHEWSKRFSLRRKATEGGKDTCSNFRNKNTRRCSSLKQQPPSNGNNEFKSPTSSPAPNNSIDENSESTNYSPVNMTATSTTNMMPKRPKWEVIEHFKSNDNGMDTVSSSLIAAGITTFNLDESQSTYSRQLHRSATACSRGFGPYNIVQTDDFQEAQDKDDDTKSIGRCSCMAKVEMLYQRYFLRMNQSNAVHIIWLLLGLVLILLIIYTANTFSMLPSNYESLVDYVRHNESFVVNASSTSTTSSLSSSLSMYALHENDADSTSINRSMNSDNSSSHSKNSDKIIKNQSNMTDNGSILYHHYKKNISHNHNDDDNNSSMHHILHNNSSKSVEQQRPWPSNISSVHIPTNNSFVSRTTLIDDDSVNMCRDDIIVDWMPFSISHFCILILCIVIYIVLLLCLNRKRLNEIYLFYISYAIILTLLLIDVSFLSFSSSNYNSSGSIAIVFIFVIYTMLPIRLREAIIGATVVTSIHIIMVLSMNNESLANTQLIWVGVIALTCVNLCGIVLHFPREQSQRKAFLETRDCVEARLKIQRENQQQEQLLLSVLPRHVAMEMKNDIAGQPREEQFHKIYIQRHENVSILFADICGFTTLSDQCTAEELVRLLNELFARFDKLAQDNHCLRIKLLGDCYYCVSGLPEARPDHAMCAVEMGLDMIDAIALVREVMAVNVNMRVGIHTGRVHCGVLGLRKWQFDVWSNDVTLANYMESGGVPGRVHITNETLNCLNGHYEVEEGKGCERNTYLKDHQIQTYLIVPKDSYRTHTLSKQSSSINGNVSKELRTLGHWSKLGFGADKCETKSTEEELNEYLLKAIDARSIDRLRRDHCHKVLLTFKKCEIEEKYRKDPDLMLDIYFNCTAMVFMTTLLIQFITLEMSISDYVMVAIVSTIFIALILPIWIRKNKTSIDCFNSYTEFIHNKNGCAQLVSLSCAITTIFLSFYKIFVTCHTVPISDCSVLVTRHRHQQKLHSLTSRFHIDIIFVFVFLLGQLINTQQMEITRRLDFIWKLQATEEKTETEHLQAYNRKLLANILPVHVADYFLSRDKNIDEIYHEQCESVCVITGSTYMAASGLTNNTCDTTGHQHVFAMIEYGLELFQKITNVNEHSFNNFRMRIGINIGSVVAGVIGSRKPQYDIWGNTVNVASRMDSTGIMDHIQVTEEVYRIVKDKYHLTCRGTVHVKGKGSMVTYLMPGLPENPKKMALMDEDPLFTSLCSSKTVQADDSGFFYNFYCTVEENFPSKNWLKDYYARLPNDKEKLRVLYTDPSICGSILGTLEHVKPVFRQKDAKFSLHRREEAHELMKQGKLQQALILASQAVMRAPKKNENMTVDHGLSLAFALWIRGEIFIEMLDGGMALKDFQLSAKYGVPAMLGDEKKLEVTLNVFKNLNAGDSFEEQKLMNELKELESKMTAKKSKFLEQKPHKKAQIIGKPNDKLPGASDVLEIAESKDKRTGKYIIAKKNIPAGETVLVEKAFAAYLYPKNFGSHCSVCFSRLTAAIGCLDCAGLAFCSVECRDAACDSYHKYECEYLNLMIGSGMSILCFITMRIILEGKTPSGAVNRANVLLDKLCAHSDIREPEDYFQRALMTAFLLRILQKSGFFGRRLTEASEPTEQELEVGAVMLRLLQALQFNAHEIYGTKIDEKHRLIGSKVQSLGVGIYQSAAMFNHECYPAITRYFQGTDVVLTSVRPLRPGDMASENYGPQFSKMPLKDRQRSLRSRYWFKCECKPCLEDWPLDKHLTNYARLKCPTEHCSHFIKYPKDLNRAVKCSMCKQNVSLKPHAEMLTKCEMLYKEAALLMDSQKISEAIEKFKVGLNLFYKIALPPHKDTHIAQEALRTCFADNGNTYILGKKMEWRDN</sequence>
<evidence type="ECO:0000256" key="11">
    <source>
        <dbReference type="ARBA" id="ARBA00022998"/>
    </source>
</evidence>
<dbReference type="InterPro" id="IPR001054">
    <property type="entry name" value="A/G_cyclase"/>
</dbReference>
<dbReference type="PROSITE" id="PS00452">
    <property type="entry name" value="GUANYLATE_CYCLASE_1"/>
    <property type="match status" value="2"/>
</dbReference>
<dbReference type="GO" id="GO:0007189">
    <property type="term" value="P:adenylate cyclase-activating G protein-coupled receptor signaling pathway"/>
    <property type="evidence" value="ECO:0007669"/>
    <property type="project" value="TreeGrafter"/>
</dbReference>
<dbReference type="GO" id="GO:0046872">
    <property type="term" value="F:metal ion binding"/>
    <property type="evidence" value="ECO:0007669"/>
    <property type="project" value="UniProtKB-KW"/>
</dbReference>
<keyword evidence="6" id="KW-0479">Metal-binding</keyword>
<evidence type="ECO:0000256" key="1">
    <source>
        <dbReference type="ARBA" id="ARBA00001593"/>
    </source>
</evidence>
<name>A0A336MH96_CULSO</name>
<dbReference type="SUPFAM" id="SSF55073">
    <property type="entry name" value="Nucleotide cyclase"/>
    <property type="match status" value="2"/>
</dbReference>
<evidence type="ECO:0000256" key="7">
    <source>
        <dbReference type="ARBA" id="ARBA00022741"/>
    </source>
</evidence>
<dbReference type="InterPro" id="IPR044421">
    <property type="entry name" value="SMYD4_SET"/>
</dbReference>
<evidence type="ECO:0000256" key="13">
    <source>
        <dbReference type="ARBA" id="ARBA00023239"/>
    </source>
</evidence>
<feature type="transmembrane region" description="Helical" evidence="16">
    <location>
        <begin position="461"/>
        <end position="479"/>
    </location>
</feature>
<feature type="domain" description="Guanylate cyclase" evidence="17">
    <location>
        <begin position="1085"/>
        <end position="1169"/>
    </location>
</feature>
<evidence type="ECO:0000256" key="10">
    <source>
        <dbReference type="ARBA" id="ARBA00022989"/>
    </source>
</evidence>
<feature type="transmembrane region" description="Helical" evidence="16">
    <location>
        <begin position="215"/>
        <end position="235"/>
    </location>
</feature>
<feature type="region of interest" description="Disordered" evidence="15">
    <location>
        <begin position="36"/>
        <end position="106"/>
    </location>
</feature>
<keyword evidence="8" id="KW-0067">ATP-binding</keyword>
<dbReference type="PROSITE" id="PS50125">
    <property type="entry name" value="GUANYLATE_CYCLASE_2"/>
    <property type="match status" value="2"/>
</dbReference>
<dbReference type="InterPro" id="IPR046341">
    <property type="entry name" value="SET_dom_sf"/>
</dbReference>
<dbReference type="InterPro" id="IPR032628">
    <property type="entry name" value="AC_N"/>
</dbReference>
<dbReference type="Gene3D" id="2.170.270.10">
    <property type="entry name" value="SET domain"/>
    <property type="match status" value="1"/>
</dbReference>
<keyword evidence="13 14" id="KW-0456">Lyase</keyword>
<dbReference type="GO" id="GO:0035556">
    <property type="term" value="P:intracellular signal transduction"/>
    <property type="evidence" value="ECO:0007669"/>
    <property type="project" value="InterPro"/>
</dbReference>
<feature type="region of interest" description="Disordered" evidence="15">
    <location>
        <begin position="286"/>
        <end position="307"/>
    </location>
</feature>
<evidence type="ECO:0000256" key="16">
    <source>
        <dbReference type="SAM" id="Phobius"/>
    </source>
</evidence>
<dbReference type="FunFam" id="3.30.70.1230:FF:000002">
    <property type="entry name" value="Adenylate cyclase"/>
    <property type="match status" value="1"/>
</dbReference>
<dbReference type="EMBL" id="UFQT01000990">
    <property type="protein sequence ID" value="SSX28319.1"/>
    <property type="molecule type" value="Genomic_DNA"/>
</dbReference>
<evidence type="ECO:0000256" key="6">
    <source>
        <dbReference type="ARBA" id="ARBA00022723"/>
    </source>
</evidence>
<keyword evidence="9" id="KW-0460">Magnesium</keyword>
<feature type="transmembrane region" description="Helical" evidence="16">
    <location>
        <begin position="876"/>
        <end position="894"/>
    </location>
</feature>
<feature type="transmembrane region" description="Helical" evidence="16">
    <location>
        <begin position="434"/>
        <end position="455"/>
    </location>
</feature>
<reference evidence="18" key="1">
    <citation type="submission" date="2018-07" db="EMBL/GenBank/DDBJ databases">
        <authorList>
            <person name="Quirk P.G."/>
            <person name="Krulwich T.A."/>
        </authorList>
    </citation>
    <scope>NUCLEOTIDE SEQUENCE</scope>
</reference>
<dbReference type="Gene3D" id="6.10.140.2220">
    <property type="match status" value="1"/>
</dbReference>
<dbReference type="Pfam" id="PF06327">
    <property type="entry name" value="Adcy_cons_dom"/>
    <property type="match status" value="1"/>
</dbReference>
<evidence type="ECO:0000256" key="5">
    <source>
        <dbReference type="ARBA" id="ARBA00022692"/>
    </source>
</evidence>
<dbReference type="PANTHER" id="PTHR45627:SF16">
    <property type="entry name" value="ADENYLATE CYCLASE"/>
    <property type="match status" value="1"/>
</dbReference>
<dbReference type="GO" id="GO:0004016">
    <property type="term" value="F:adenylate cyclase activity"/>
    <property type="evidence" value="ECO:0007669"/>
    <property type="project" value="UniProtKB-EC"/>
</dbReference>
<dbReference type="Gene3D" id="3.30.70.1230">
    <property type="entry name" value="Nucleotide cyclase"/>
    <property type="match status" value="2"/>
</dbReference>
<dbReference type="GO" id="GO:0006171">
    <property type="term" value="P:cAMP biosynthetic process"/>
    <property type="evidence" value="ECO:0007669"/>
    <property type="project" value="UniProtKB-KW"/>
</dbReference>
<dbReference type="Gene3D" id="1.10.220.160">
    <property type="match status" value="1"/>
</dbReference>
<evidence type="ECO:0000256" key="14">
    <source>
        <dbReference type="RuleBase" id="RU000405"/>
    </source>
</evidence>
<dbReference type="InterPro" id="IPR018297">
    <property type="entry name" value="A/G_cyclase_CS"/>
</dbReference>
<feature type="compositionally biased region" description="Polar residues" evidence="15">
    <location>
        <begin position="45"/>
        <end position="106"/>
    </location>
</feature>
<dbReference type="EC" id="4.6.1.1" evidence="4"/>
<dbReference type="Pfam" id="PF00211">
    <property type="entry name" value="Guanylate_cyc"/>
    <property type="match status" value="2"/>
</dbReference>
<feature type="transmembrane region" description="Helical" evidence="16">
    <location>
        <begin position="400"/>
        <end position="425"/>
    </location>
</feature>
<comment type="subcellular location">
    <subcellularLocation>
        <location evidence="3">Membrane</location>
        <topology evidence="3">Multi-pass membrane protein</topology>
    </subcellularLocation>
</comment>
<dbReference type="CDD" id="cd07302">
    <property type="entry name" value="CHD"/>
    <property type="match status" value="2"/>
</dbReference>
<comment type="cofactor">
    <cofactor evidence="2">
        <name>Mg(2+)</name>
        <dbReference type="ChEBI" id="CHEBI:18420"/>
    </cofactor>
</comment>